<reference evidence="1" key="1">
    <citation type="submission" date="2017-04" db="EMBL/GenBank/DDBJ databases">
        <title>Unveiling RNA virosphere associated with marine microorganisms.</title>
        <authorList>
            <person name="Urayama S."/>
            <person name="Takaki Y."/>
            <person name="Nishi S."/>
            <person name="Yoshida Y."/>
            <person name="Deguchi S."/>
            <person name="Takai K."/>
            <person name="Nunoura T."/>
        </authorList>
    </citation>
    <scope>NUCLEOTIDE SEQUENCE</scope>
</reference>
<sequence>MTNFVGLFQSQCMLKKIAHKIIYEQTAVGFKATLDFNSQQVWAEASTKREAKRKVHELALALLVNESGYSERSHCPHITSLVDNIGVANIPEYLIKSSENSSDHNLSELAVTLFQSIESGSFQAYSEFKRILKVRGYKTHQDGGGSIHIWRCV</sequence>
<name>A0A2V0RLL7_9ZZZZ</name>
<dbReference type="EMBL" id="BDQA01000339">
    <property type="protein sequence ID" value="GBH21790.1"/>
    <property type="molecule type" value="Genomic_RNA"/>
</dbReference>
<protein>
    <submittedName>
        <fullName evidence="1">Uncharacterized protein</fullName>
    </submittedName>
</protein>
<organism evidence="1">
    <name type="scientific">viral metagenome</name>
    <dbReference type="NCBI Taxonomy" id="1070528"/>
    <lineage>
        <taxon>unclassified sequences</taxon>
        <taxon>metagenomes</taxon>
        <taxon>organismal metagenomes</taxon>
    </lineage>
</organism>
<accession>A0A2V0RLL7</accession>
<comment type="caution">
    <text evidence="1">The sequence shown here is derived from an EMBL/GenBank/DDBJ whole genome shotgun (WGS) entry which is preliminary data.</text>
</comment>
<proteinExistence type="predicted"/>
<dbReference type="SUPFAM" id="SSF54768">
    <property type="entry name" value="dsRNA-binding domain-like"/>
    <property type="match status" value="1"/>
</dbReference>
<dbReference type="AlphaFoldDB" id="A0A2V0RLL7"/>
<evidence type="ECO:0000313" key="1">
    <source>
        <dbReference type="EMBL" id="GBH21790.1"/>
    </source>
</evidence>